<dbReference type="SUPFAM" id="SSF54236">
    <property type="entry name" value="Ubiquitin-like"/>
    <property type="match status" value="1"/>
</dbReference>
<dbReference type="Pfam" id="PF00789">
    <property type="entry name" value="UBX"/>
    <property type="match status" value="1"/>
</dbReference>
<feature type="non-terminal residue" evidence="3">
    <location>
        <position position="381"/>
    </location>
</feature>
<evidence type="ECO:0000259" key="2">
    <source>
        <dbReference type="PROSITE" id="PS50033"/>
    </source>
</evidence>
<name>A0A1E4SCZ0_9ASCO</name>
<dbReference type="RefSeq" id="XP_020062509.1">
    <property type="nucleotide sequence ID" value="XM_020208731.1"/>
</dbReference>
<dbReference type="GO" id="GO:0005783">
    <property type="term" value="C:endoplasmic reticulum"/>
    <property type="evidence" value="ECO:0007669"/>
    <property type="project" value="TreeGrafter"/>
</dbReference>
<evidence type="ECO:0000313" key="3">
    <source>
        <dbReference type="EMBL" id="ODV77387.1"/>
    </source>
</evidence>
<dbReference type="InterPro" id="IPR029071">
    <property type="entry name" value="Ubiquitin-like_domsf"/>
</dbReference>
<feature type="domain" description="UBX" evidence="2">
    <location>
        <begin position="232"/>
        <end position="329"/>
    </location>
</feature>
<dbReference type="EMBL" id="KV453915">
    <property type="protein sequence ID" value="ODV77387.1"/>
    <property type="molecule type" value="Genomic_DNA"/>
</dbReference>
<dbReference type="OrthoDB" id="2445133at2759"/>
<dbReference type="PANTHER" id="PTHR46424">
    <property type="entry name" value="UBX DOMAIN-CONTAINING PROTEIN 4"/>
    <property type="match status" value="1"/>
</dbReference>
<accession>A0A1E4SCZ0</accession>
<evidence type="ECO:0000256" key="1">
    <source>
        <dbReference type="SAM" id="MobiDB-lite"/>
    </source>
</evidence>
<gene>
    <name evidence="3" type="ORF">CANTADRAFT_37748</name>
</gene>
<feature type="region of interest" description="Disordered" evidence="1">
    <location>
        <begin position="200"/>
        <end position="234"/>
    </location>
</feature>
<dbReference type="PANTHER" id="PTHR46424:SF1">
    <property type="entry name" value="UBX DOMAIN-CONTAINING PROTEIN 4"/>
    <property type="match status" value="1"/>
</dbReference>
<dbReference type="AlphaFoldDB" id="A0A1E4SCZ0"/>
<protein>
    <recommendedName>
        <fullName evidence="2">UBX domain-containing protein</fullName>
    </recommendedName>
</protein>
<feature type="region of interest" description="Disordered" evidence="1">
    <location>
        <begin position="116"/>
        <end position="172"/>
    </location>
</feature>
<dbReference type="GO" id="GO:0036503">
    <property type="term" value="P:ERAD pathway"/>
    <property type="evidence" value="ECO:0007669"/>
    <property type="project" value="TreeGrafter"/>
</dbReference>
<dbReference type="Pfam" id="PF23187">
    <property type="entry name" value="UBX7_N"/>
    <property type="match status" value="1"/>
</dbReference>
<dbReference type="InterPro" id="IPR001012">
    <property type="entry name" value="UBX_dom"/>
</dbReference>
<dbReference type="CDD" id="cd01767">
    <property type="entry name" value="UBX"/>
    <property type="match status" value="1"/>
</dbReference>
<keyword evidence="4" id="KW-1185">Reference proteome</keyword>
<dbReference type="Gene3D" id="3.10.20.90">
    <property type="entry name" value="Phosphatidylinositol 3-kinase Catalytic Subunit, Chain A, domain 1"/>
    <property type="match status" value="1"/>
</dbReference>
<feature type="compositionally biased region" description="Basic and acidic residues" evidence="1">
    <location>
        <begin position="200"/>
        <end position="215"/>
    </location>
</feature>
<feature type="compositionally biased region" description="Polar residues" evidence="1">
    <location>
        <begin position="128"/>
        <end position="139"/>
    </location>
</feature>
<evidence type="ECO:0000313" key="4">
    <source>
        <dbReference type="Proteomes" id="UP000094285"/>
    </source>
</evidence>
<sequence length="381" mass="41988">MASSIDRIFGTSVNQAVQQSISENRPLFVYLSRDDAASASFVHLWLGDNKLTVQQALARFVLLKLVHGTTEFGYFEQIFPNLVLPSFYVVEQGRLLCVLKDAGTPEELVARISPYGPSAGVGSGNAGEHTSPSSATPEYSPNAALSGPGRSPEPVTPSPQPEQSQFDHEQASRIRKHKLDVATQRQIQEQEKKRLRELLKADQREREARSREESAKFASTKPPVSVSPTPPQPSNTCTLSIKLFNGSSLKQTFESSKTLNDVRRWLDTESGVEVVPKPGSMASFAPSSYPPPTHYVFHCPVIPRTTYTDEDEFKSLSELKLSPRSALILKPIYEENGYSNSYPNGNVPNRGVLKSLGSALGKFGNALYSFFDYGVAEDHHQ</sequence>
<dbReference type="PROSITE" id="PS50033">
    <property type="entry name" value="UBX"/>
    <property type="match status" value="1"/>
</dbReference>
<proteinExistence type="predicted"/>
<reference evidence="4" key="1">
    <citation type="submission" date="2016-05" db="EMBL/GenBank/DDBJ databases">
        <title>Comparative genomics of biotechnologically important yeasts.</title>
        <authorList>
            <consortium name="DOE Joint Genome Institute"/>
            <person name="Riley R."/>
            <person name="Haridas S."/>
            <person name="Wolfe K.H."/>
            <person name="Lopes M.R."/>
            <person name="Hittinger C.T."/>
            <person name="Goker M."/>
            <person name="Salamov A."/>
            <person name="Wisecaver J."/>
            <person name="Long T.M."/>
            <person name="Aerts A.L."/>
            <person name="Barry K."/>
            <person name="Choi C."/>
            <person name="Clum A."/>
            <person name="Coughlan A.Y."/>
            <person name="Deshpande S."/>
            <person name="Douglass A.P."/>
            <person name="Hanson S.J."/>
            <person name="Klenk H.-P."/>
            <person name="Labutti K."/>
            <person name="Lapidus A."/>
            <person name="Lindquist E."/>
            <person name="Lipzen A."/>
            <person name="Meier-Kolthoff J.P."/>
            <person name="Ohm R.A."/>
            <person name="Otillar R.P."/>
            <person name="Pangilinan J."/>
            <person name="Peng Y."/>
            <person name="Rokas A."/>
            <person name="Rosa C.A."/>
            <person name="Scheuner C."/>
            <person name="Sibirny A.A."/>
            <person name="Slot J.C."/>
            <person name="Stielow J.B."/>
            <person name="Sun H."/>
            <person name="Kurtzman C.P."/>
            <person name="Blackwell M."/>
            <person name="Grigoriev I.V."/>
            <person name="Jeffries T.W."/>
        </authorList>
    </citation>
    <scope>NUCLEOTIDE SEQUENCE [LARGE SCALE GENOMIC DNA]</scope>
    <source>
        <strain evidence="4">NRRL Y-17324</strain>
    </source>
</reference>
<dbReference type="STRING" id="984487.A0A1E4SCZ0"/>
<dbReference type="SMART" id="SM00166">
    <property type="entry name" value="UBX"/>
    <property type="match status" value="1"/>
</dbReference>
<dbReference type="GeneID" id="30982868"/>
<dbReference type="Proteomes" id="UP000094285">
    <property type="component" value="Unassembled WGS sequence"/>
</dbReference>
<organism evidence="3 4">
    <name type="scientific">Suhomyces tanzawaensis NRRL Y-17324</name>
    <dbReference type="NCBI Taxonomy" id="984487"/>
    <lineage>
        <taxon>Eukaryota</taxon>
        <taxon>Fungi</taxon>
        <taxon>Dikarya</taxon>
        <taxon>Ascomycota</taxon>
        <taxon>Saccharomycotina</taxon>
        <taxon>Pichiomycetes</taxon>
        <taxon>Debaryomycetaceae</taxon>
        <taxon>Suhomyces</taxon>
    </lineage>
</organism>